<dbReference type="EMBL" id="CP034210">
    <property type="protein sequence ID" value="QBZ66188.1"/>
    <property type="molecule type" value="Genomic_DNA"/>
</dbReference>
<reference evidence="1 2" key="1">
    <citation type="journal article" date="2019" name="Mol. Biol. Evol.">
        <title>Blast fungal genomes show frequent chromosomal changes, gene gains and losses, and effector gene turnover.</title>
        <authorList>
            <person name="Gomez Luciano L.B."/>
            <person name="Jason Tsai I."/>
            <person name="Chuma I."/>
            <person name="Tosa Y."/>
            <person name="Chen Y.H."/>
            <person name="Li J.Y."/>
            <person name="Li M.Y."/>
            <person name="Jade Lu M.Y."/>
            <person name="Nakayashiki H."/>
            <person name="Li W.H."/>
        </authorList>
    </citation>
    <scope>NUCLEOTIDE SEQUENCE [LARGE SCALE GENOMIC DNA]</scope>
    <source>
        <strain evidence="1">MZ5-1-6</strain>
    </source>
</reference>
<organism evidence="1 2">
    <name type="scientific">Pyricularia oryzae</name>
    <name type="common">Rice blast fungus</name>
    <name type="synonym">Magnaporthe oryzae</name>
    <dbReference type="NCBI Taxonomy" id="318829"/>
    <lineage>
        <taxon>Eukaryota</taxon>
        <taxon>Fungi</taxon>
        <taxon>Dikarya</taxon>
        <taxon>Ascomycota</taxon>
        <taxon>Pezizomycotina</taxon>
        <taxon>Sordariomycetes</taxon>
        <taxon>Sordariomycetidae</taxon>
        <taxon>Magnaporthales</taxon>
        <taxon>Pyriculariaceae</taxon>
        <taxon>Pyricularia</taxon>
    </lineage>
</organism>
<sequence>MAGVGTPKTPPMGWATYPLWYGTVLCVQYEEPWSVYGGVRGVNTTCH</sequence>
<evidence type="ECO:0000313" key="2">
    <source>
        <dbReference type="Proteomes" id="UP000294847"/>
    </source>
</evidence>
<dbReference type="AlphaFoldDB" id="A0A4V1C8A3"/>
<proteinExistence type="predicted"/>
<dbReference type="Proteomes" id="UP000294847">
    <property type="component" value="Chromosome 7"/>
</dbReference>
<name>A0A4V1C8A3_PYROR</name>
<protein>
    <submittedName>
        <fullName evidence="1">Uncharacterized protein</fullName>
    </submittedName>
</protein>
<accession>A0A4V1C8A3</accession>
<evidence type="ECO:0000313" key="1">
    <source>
        <dbReference type="EMBL" id="QBZ66188.1"/>
    </source>
</evidence>
<gene>
    <name evidence="1" type="ORF">PoMZ_13160</name>
</gene>